<feature type="compositionally biased region" description="Low complexity" evidence="6">
    <location>
        <begin position="220"/>
        <end position="235"/>
    </location>
</feature>
<keyword evidence="10" id="KW-1185">Reference proteome</keyword>
<evidence type="ECO:0000256" key="6">
    <source>
        <dbReference type="SAM" id="MobiDB-lite"/>
    </source>
</evidence>
<feature type="region of interest" description="Disordered" evidence="6">
    <location>
        <begin position="215"/>
        <end position="235"/>
    </location>
</feature>
<dbReference type="RefSeq" id="WP_048593789.1">
    <property type="nucleotide sequence ID" value="NZ_CVLB01000001.1"/>
</dbReference>
<dbReference type="GO" id="GO:0044781">
    <property type="term" value="P:bacterial-type flagellum organization"/>
    <property type="evidence" value="ECO:0007669"/>
    <property type="project" value="InterPro"/>
</dbReference>
<evidence type="ECO:0000256" key="4">
    <source>
        <dbReference type="ARBA" id="ARBA00022989"/>
    </source>
</evidence>
<keyword evidence="3 7" id="KW-0812">Transmembrane</keyword>
<keyword evidence="4 7" id="KW-1133">Transmembrane helix</keyword>
<keyword evidence="2" id="KW-1003">Cell membrane</keyword>
<evidence type="ECO:0000256" key="2">
    <source>
        <dbReference type="ARBA" id="ARBA00022475"/>
    </source>
</evidence>
<accession>A0A0G4K547</accession>
<keyword evidence="5 7" id="KW-0472">Membrane</keyword>
<evidence type="ECO:0000256" key="8">
    <source>
        <dbReference type="SAM" id="SignalP"/>
    </source>
</evidence>
<evidence type="ECO:0000256" key="3">
    <source>
        <dbReference type="ARBA" id="ARBA00022692"/>
    </source>
</evidence>
<protein>
    <recommendedName>
        <fullName evidence="11">Flagellar protein</fullName>
    </recommendedName>
</protein>
<organism evidence="9 10">
    <name type="scientific">Brachyspira suanatina</name>
    <dbReference type="NCBI Taxonomy" id="381802"/>
    <lineage>
        <taxon>Bacteria</taxon>
        <taxon>Pseudomonadati</taxon>
        <taxon>Spirochaetota</taxon>
        <taxon>Spirochaetia</taxon>
        <taxon>Brachyspirales</taxon>
        <taxon>Brachyspiraceae</taxon>
        <taxon>Brachyspira</taxon>
    </lineage>
</organism>
<dbReference type="AlphaFoldDB" id="A0A0G4K547"/>
<dbReference type="Pfam" id="PF04347">
    <property type="entry name" value="FliO"/>
    <property type="match status" value="1"/>
</dbReference>
<feature type="signal peptide" evidence="8">
    <location>
        <begin position="1"/>
        <end position="18"/>
    </location>
</feature>
<reference evidence="10" key="1">
    <citation type="submission" date="2015-04" db="EMBL/GenBank/DDBJ databases">
        <authorList>
            <person name="Mushtaq Mamoona"/>
        </authorList>
    </citation>
    <scope>NUCLEOTIDE SEQUENCE [LARGE SCALE GENOMIC DNA]</scope>
    <source>
        <strain evidence="10">AN4859/03</strain>
    </source>
</reference>
<proteinExistence type="predicted"/>
<dbReference type="EMBL" id="CVLB01000001">
    <property type="protein sequence ID" value="CRF32267.1"/>
    <property type="molecule type" value="Genomic_DNA"/>
</dbReference>
<keyword evidence="8" id="KW-0732">Signal</keyword>
<dbReference type="GO" id="GO:0016020">
    <property type="term" value="C:membrane"/>
    <property type="evidence" value="ECO:0007669"/>
    <property type="project" value="InterPro"/>
</dbReference>
<evidence type="ECO:0008006" key="11">
    <source>
        <dbReference type="Google" id="ProtNLM"/>
    </source>
</evidence>
<dbReference type="Proteomes" id="UP000043763">
    <property type="component" value="Unassembled WGS sequence"/>
</dbReference>
<dbReference type="InterPro" id="IPR022781">
    <property type="entry name" value="Flagellar_biosynth_FliO"/>
</dbReference>
<evidence type="ECO:0000256" key="7">
    <source>
        <dbReference type="SAM" id="Phobius"/>
    </source>
</evidence>
<name>A0A0G4K547_9SPIR</name>
<evidence type="ECO:0000256" key="1">
    <source>
        <dbReference type="ARBA" id="ARBA00004236"/>
    </source>
</evidence>
<sequence>MIKKISVIFLIIFSIALTQENTNDTNLNNTNNAAAVTEENTNNAPETNFFNAPIDNTNNANEPAILQDIRNIQDRAEVSNGWMFIRAIIGFIVTLVGIYLVFIYLKNKSKKVSGSSDIIKVLATTPVATNRYISIIEIVEDMYLVSISDHNINLLSKIEDKETKDQIKMMYINSKNNTVDDSFKNIFNQTLSVFKQPKMKEKDPLQTTSEIRERLHDLNAENPTINNNNDDNQNK</sequence>
<feature type="transmembrane region" description="Helical" evidence="7">
    <location>
        <begin position="83"/>
        <end position="105"/>
    </location>
</feature>
<comment type="subcellular location">
    <subcellularLocation>
        <location evidence="1">Cell membrane</location>
    </subcellularLocation>
</comment>
<evidence type="ECO:0000313" key="10">
    <source>
        <dbReference type="Proteomes" id="UP000043763"/>
    </source>
</evidence>
<gene>
    <name evidence="9" type="ORF">BRSU_0684</name>
</gene>
<dbReference type="OrthoDB" id="307419at2"/>
<feature type="chain" id="PRO_5005194580" description="Flagellar protein" evidence="8">
    <location>
        <begin position="19"/>
        <end position="235"/>
    </location>
</feature>
<evidence type="ECO:0000256" key="5">
    <source>
        <dbReference type="ARBA" id="ARBA00023136"/>
    </source>
</evidence>
<evidence type="ECO:0000313" key="9">
    <source>
        <dbReference type="EMBL" id="CRF32267.1"/>
    </source>
</evidence>